<dbReference type="Pfam" id="PF02260">
    <property type="entry name" value="FATC"/>
    <property type="match status" value="1"/>
</dbReference>
<dbReference type="InterPro" id="IPR000403">
    <property type="entry name" value="PI3/4_kinase_cat_dom"/>
</dbReference>
<evidence type="ECO:0000256" key="5">
    <source>
        <dbReference type="ARBA" id="ARBA00022777"/>
    </source>
</evidence>
<keyword evidence="3" id="KW-0677">Repeat</keyword>
<dbReference type="GO" id="GO:0031931">
    <property type="term" value="C:TORC1 complex"/>
    <property type="evidence" value="ECO:0007669"/>
    <property type="project" value="UniProtKB-ARBA"/>
</dbReference>
<dbReference type="Gene3D" id="1.25.40.10">
    <property type="entry name" value="Tetratricopeptide repeat domain"/>
    <property type="match status" value="1"/>
</dbReference>
<dbReference type="GO" id="GO:0031932">
    <property type="term" value="C:TORC2 complex"/>
    <property type="evidence" value="ECO:0007669"/>
    <property type="project" value="TreeGrafter"/>
</dbReference>
<name>H2Y9G7_CIOSA</name>
<evidence type="ECO:0000256" key="3">
    <source>
        <dbReference type="ARBA" id="ARBA00022737"/>
    </source>
</evidence>
<dbReference type="Pfam" id="PF23593">
    <property type="entry name" value="HEAT_ATR"/>
    <property type="match status" value="1"/>
</dbReference>
<dbReference type="SUPFAM" id="SSF56112">
    <property type="entry name" value="Protein kinase-like (PK-like)"/>
    <property type="match status" value="1"/>
</dbReference>
<dbReference type="InterPro" id="IPR057564">
    <property type="entry name" value="HEAT_ATR"/>
</dbReference>
<dbReference type="FunFam" id="1.20.120.150:FF:000001">
    <property type="entry name" value="Serine/threonine-protein kinase TOR"/>
    <property type="match status" value="1"/>
</dbReference>
<keyword evidence="16" id="KW-1185">Reference proteome</keyword>
<dbReference type="Proteomes" id="UP000007875">
    <property type="component" value="Unassembled WGS sequence"/>
</dbReference>
<feature type="domain" description="FAT" evidence="13">
    <location>
        <begin position="1301"/>
        <end position="1907"/>
    </location>
</feature>
<evidence type="ECO:0000256" key="2">
    <source>
        <dbReference type="ARBA" id="ARBA00022679"/>
    </source>
</evidence>
<dbReference type="GO" id="GO:0106310">
    <property type="term" value="F:protein serine kinase activity"/>
    <property type="evidence" value="ECO:0007669"/>
    <property type="project" value="RHEA"/>
</dbReference>
<dbReference type="InterPro" id="IPR011990">
    <property type="entry name" value="TPR-like_helical_dom_sf"/>
</dbReference>
<feature type="domain" description="PI3K/PI4K catalytic" evidence="12">
    <location>
        <begin position="2090"/>
        <end position="2408"/>
    </location>
</feature>
<dbReference type="OMA" id="MWLRFVS"/>
<dbReference type="InterPro" id="IPR016024">
    <property type="entry name" value="ARM-type_fold"/>
</dbReference>
<dbReference type="GO" id="GO:0016242">
    <property type="term" value="P:negative regulation of macroautophagy"/>
    <property type="evidence" value="ECO:0007669"/>
    <property type="project" value="TreeGrafter"/>
</dbReference>
<dbReference type="PROSITE" id="PS51190">
    <property type="entry name" value="FATC"/>
    <property type="match status" value="1"/>
</dbReference>
<feature type="domain" description="FATC" evidence="14">
    <location>
        <begin position="2447"/>
        <end position="2479"/>
    </location>
</feature>
<feature type="compositionally biased region" description="Acidic residues" evidence="11">
    <location>
        <begin position="1772"/>
        <end position="1782"/>
    </location>
</feature>
<dbReference type="GO" id="GO:0038202">
    <property type="term" value="P:TORC1 signaling"/>
    <property type="evidence" value="ECO:0007669"/>
    <property type="project" value="TreeGrafter"/>
</dbReference>
<dbReference type="STRING" id="51511.ENSCSAVP00000001965"/>
<evidence type="ECO:0000259" key="13">
    <source>
        <dbReference type="PROSITE" id="PS51189"/>
    </source>
</evidence>
<dbReference type="InterPro" id="IPR003151">
    <property type="entry name" value="PIK-rel_kinase_FAT"/>
</dbReference>
<reference evidence="15" key="3">
    <citation type="submission" date="2025-09" db="UniProtKB">
        <authorList>
            <consortium name="Ensembl"/>
        </authorList>
    </citation>
    <scope>IDENTIFICATION</scope>
</reference>
<dbReference type="GO" id="GO:0045930">
    <property type="term" value="P:negative regulation of mitotic cell cycle"/>
    <property type="evidence" value="ECO:0007669"/>
    <property type="project" value="UniProtKB-ARBA"/>
</dbReference>
<evidence type="ECO:0000259" key="12">
    <source>
        <dbReference type="PROSITE" id="PS50290"/>
    </source>
</evidence>
<dbReference type="InterPro" id="IPR009076">
    <property type="entry name" value="FRB_dom"/>
</dbReference>
<dbReference type="InterPro" id="IPR014009">
    <property type="entry name" value="PIK_FAT"/>
</dbReference>
<dbReference type="GO" id="GO:2000243">
    <property type="term" value="P:positive regulation of reproductive process"/>
    <property type="evidence" value="ECO:0007669"/>
    <property type="project" value="UniProtKB-ARBA"/>
</dbReference>
<dbReference type="GO" id="GO:0044877">
    <property type="term" value="F:protein-containing complex binding"/>
    <property type="evidence" value="ECO:0007669"/>
    <property type="project" value="InterPro"/>
</dbReference>
<keyword evidence="7" id="KW-0131">Cell cycle</keyword>
<dbReference type="InterPro" id="IPR024585">
    <property type="entry name" value="mTOR_dom"/>
</dbReference>
<dbReference type="Ensembl" id="ENSCSAVT00000001999.1">
    <property type="protein sequence ID" value="ENSCSAVP00000001965.1"/>
    <property type="gene ID" value="ENSCSAVG00000001147.1"/>
</dbReference>
<dbReference type="PROSITE" id="PS00915">
    <property type="entry name" value="PI3_4_KINASE_1"/>
    <property type="match status" value="1"/>
</dbReference>
<evidence type="ECO:0000313" key="15">
    <source>
        <dbReference type="Ensembl" id="ENSCSAVP00000001965.1"/>
    </source>
</evidence>
<dbReference type="eggNOG" id="KOG0891">
    <property type="taxonomic scope" value="Eukaryota"/>
</dbReference>
<dbReference type="Pfam" id="PF11865">
    <property type="entry name" value="mTOR_dom"/>
    <property type="match status" value="1"/>
</dbReference>
<dbReference type="InterPro" id="IPR003152">
    <property type="entry name" value="FATC_dom"/>
</dbReference>
<evidence type="ECO:0000256" key="4">
    <source>
        <dbReference type="ARBA" id="ARBA00022741"/>
    </source>
</evidence>
<dbReference type="SMART" id="SM01345">
    <property type="entry name" value="Rapamycin_bind"/>
    <property type="match status" value="1"/>
</dbReference>
<dbReference type="SMART" id="SM01346">
    <property type="entry name" value="DUF3385"/>
    <property type="match status" value="1"/>
</dbReference>
<dbReference type="GO" id="GO:0005524">
    <property type="term" value="F:ATP binding"/>
    <property type="evidence" value="ECO:0007669"/>
    <property type="project" value="UniProtKB-KW"/>
</dbReference>
<dbReference type="PANTHER" id="PTHR11139">
    <property type="entry name" value="ATAXIA TELANGIECTASIA MUTATED ATM -RELATED"/>
    <property type="match status" value="1"/>
</dbReference>
<evidence type="ECO:0000256" key="10">
    <source>
        <dbReference type="RuleBase" id="RU364109"/>
    </source>
</evidence>
<dbReference type="InterPro" id="IPR018936">
    <property type="entry name" value="PI3/4_kinase_CS"/>
</dbReference>
<dbReference type="FunFam" id="3.30.1010.10:FF:000004">
    <property type="entry name" value="Serine/threonine-protein kinase TOR"/>
    <property type="match status" value="1"/>
</dbReference>
<dbReference type="CDD" id="cd05169">
    <property type="entry name" value="PIKKc_TOR"/>
    <property type="match status" value="1"/>
</dbReference>
<dbReference type="GO" id="GO:0045893">
    <property type="term" value="P:positive regulation of DNA-templated transcription"/>
    <property type="evidence" value="ECO:0007669"/>
    <property type="project" value="UniProtKB-ARBA"/>
</dbReference>
<dbReference type="SMART" id="SM00146">
    <property type="entry name" value="PI3Kc"/>
    <property type="match status" value="1"/>
</dbReference>
<keyword evidence="4 10" id="KW-0547">Nucleotide-binding</keyword>
<dbReference type="SUPFAM" id="SSF47212">
    <property type="entry name" value="FKBP12-rapamycin-binding domain of FKBP-rapamycin-associated protein (FRAP)"/>
    <property type="match status" value="1"/>
</dbReference>
<evidence type="ECO:0000256" key="1">
    <source>
        <dbReference type="ARBA" id="ARBA00011031"/>
    </source>
</evidence>
<dbReference type="PROSITE" id="PS51189">
    <property type="entry name" value="FAT"/>
    <property type="match status" value="1"/>
</dbReference>
<dbReference type="InterPro" id="IPR011009">
    <property type="entry name" value="Kinase-like_dom_sf"/>
</dbReference>
<evidence type="ECO:0000313" key="16">
    <source>
        <dbReference type="Proteomes" id="UP000007875"/>
    </source>
</evidence>
<dbReference type="Pfam" id="PF08771">
    <property type="entry name" value="FRB_dom"/>
    <property type="match status" value="1"/>
</dbReference>
<evidence type="ECO:0000256" key="9">
    <source>
        <dbReference type="ARBA" id="ARBA00048679"/>
    </source>
</evidence>
<reference evidence="16" key="1">
    <citation type="submission" date="2003-08" db="EMBL/GenBank/DDBJ databases">
        <authorList>
            <person name="Birren B."/>
            <person name="Nusbaum C."/>
            <person name="Abebe A."/>
            <person name="Abouelleil A."/>
            <person name="Adekoya E."/>
            <person name="Ait-zahra M."/>
            <person name="Allen N."/>
            <person name="Allen T."/>
            <person name="An P."/>
            <person name="Anderson M."/>
            <person name="Anderson S."/>
            <person name="Arachchi H."/>
            <person name="Armbruster J."/>
            <person name="Bachantsang P."/>
            <person name="Baldwin J."/>
            <person name="Barry A."/>
            <person name="Bayul T."/>
            <person name="Blitshsteyn B."/>
            <person name="Bloom T."/>
            <person name="Blye J."/>
            <person name="Boguslavskiy L."/>
            <person name="Borowsky M."/>
            <person name="Boukhgalter B."/>
            <person name="Brunache A."/>
            <person name="Butler J."/>
            <person name="Calixte N."/>
            <person name="Calvo S."/>
            <person name="Camarata J."/>
            <person name="Campo K."/>
            <person name="Chang J."/>
            <person name="Cheshatsang Y."/>
            <person name="Citroen M."/>
            <person name="Collymore A."/>
            <person name="Considine T."/>
            <person name="Cook A."/>
            <person name="Cooke P."/>
            <person name="Corum B."/>
            <person name="Cuomo C."/>
            <person name="David R."/>
            <person name="Dawoe T."/>
            <person name="Degray S."/>
            <person name="Dodge S."/>
            <person name="Dooley K."/>
            <person name="Dorje P."/>
            <person name="Dorjee K."/>
            <person name="Dorris L."/>
            <person name="Duffey N."/>
            <person name="Dupes A."/>
            <person name="Elkins T."/>
            <person name="Engels R."/>
            <person name="Erickson J."/>
            <person name="Farina A."/>
            <person name="Faro S."/>
            <person name="Ferreira P."/>
            <person name="Fischer H."/>
            <person name="Fitzgerald M."/>
            <person name="Foley K."/>
            <person name="Gage D."/>
            <person name="Galagan J."/>
            <person name="Gearin G."/>
            <person name="Gnerre S."/>
            <person name="Gnirke A."/>
            <person name="Goyette A."/>
            <person name="Graham J."/>
            <person name="Grandbois E."/>
            <person name="Gyaltsen K."/>
            <person name="Hafez N."/>
            <person name="Hagopian D."/>
            <person name="Hagos B."/>
            <person name="Hall J."/>
            <person name="Hatcher B."/>
            <person name="Heller A."/>
            <person name="Higgins H."/>
            <person name="Honan T."/>
            <person name="Horn A."/>
            <person name="Houde N."/>
            <person name="Hughes L."/>
            <person name="Hulme W."/>
            <person name="Husby E."/>
            <person name="Iliev I."/>
            <person name="Jaffe D."/>
            <person name="Jones C."/>
            <person name="Kamal M."/>
            <person name="Kamat A."/>
            <person name="Kamvysselis M."/>
            <person name="Karlsson E."/>
            <person name="Kells C."/>
            <person name="Kieu A."/>
            <person name="Kisner P."/>
            <person name="Kodira C."/>
            <person name="Kulbokas E."/>
            <person name="Labutti K."/>
            <person name="Lama D."/>
            <person name="Landers T."/>
            <person name="Leger J."/>
            <person name="Levine S."/>
            <person name="Lewis D."/>
            <person name="Lewis T."/>
            <person name="Lindblad-toh K."/>
            <person name="Liu X."/>
            <person name="Lokyitsang T."/>
            <person name="Lokyitsang Y."/>
            <person name="Lucien O."/>
            <person name="Lui A."/>
            <person name="Ma L.J."/>
            <person name="Mabbitt R."/>
            <person name="Macdonald J."/>
            <person name="Maclean C."/>
            <person name="Major J."/>
            <person name="Manning J."/>
            <person name="Marabella R."/>
            <person name="Maru K."/>
            <person name="Matthews C."/>
            <person name="Mauceli E."/>
            <person name="Mccarthy M."/>
            <person name="Mcdonough S."/>
            <person name="Mcghee T."/>
            <person name="Meldrim J."/>
            <person name="Meneus L."/>
            <person name="Mesirov J."/>
            <person name="Mihalev A."/>
            <person name="Mihova T."/>
            <person name="Mikkelsen T."/>
            <person name="Mlenga V."/>
            <person name="Moru K."/>
            <person name="Mozes J."/>
            <person name="Mulrain L."/>
            <person name="Munson G."/>
            <person name="Naylor J."/>
            <person name="Newes C."/>
            <person name="Nguyen C."/>
            <person name="Nguyen N."/>
            <person name="Nguyen T."/>
            <person name="Nicol R."/>
            <person name="Nielsen C."/>
            <person name="Nizzari M."/>
            <person name="Norbu C."/>
            <person name="Norbu N."/>
            <person name="O'donnell P."/>
            <person name="Okoawo O."/>
            <person name="O'leary S."/>
            <person name="Omotosho B."/>
            <person name="O'neill K."/>
            <person name="Osman S."/>
            <person name="Parker S."/>
            <person name="Perrin D."/>
            <person name="Phunkhang P."/>
            <person name="Piqani B."/>
            <person name="Purcell S."/>
            <person name="Rachupka T."/>
            <person name="Ramasamy U."/>
            <person name="Rameau R."/>
            <person name="Ray V."/>
            <person name="Raymond C."/>
            <person name="Retta R."/>
            <person name="Richardson S."/>
            <person name="Rise C."/>
            <person name="Rodriguez J."/>
            <person name="Rogers J."/>
            <person name="Rogov P."/>
            <person name="Rutman M."/>
            <person name="Schupbach R."/>
            <person name="Seaman C."/>
            <person name="Settipalli S."/>
            <person name="Sharpe T."/>
            <person name="Sheridan J."/>
            <person name="Sherpa N."/>
            <person name="Shi J."/>
            <person name="Smirnov S."/>
            <person name="Smith C."/>
            <person name="Sougnez C."/>
            <person name="Spencer B."/>
            <person name="Stalker J."/>
            <person name="Stange-thomann N."/>
            <person name="Stavropoulos S."/>
            <person name="Stetson K."/>
            <person name="Stone C."/>
            <person name="Stone S."/>
            <person name="Stubbs M."/>
            <person name="Talamas J."/>
            <person name="Tchuinga P."/>
            <person name="Tenzing P."/>
            <person name="Tesfaye S."/>
            <person name="Theodore J."/>
            <person name="Thoulutsang Y."/>
            <person name="Topham K."/>
            <person name="Towey S."/>
            <person name="Tsamla T."/>
            <person name="Tsomo N."/>
            <person name="Vallee D."/>
            <person name="Vassiliev H."/>
            <person name="Venkataraman V."/>
            <person name="Vinson J."/>
            <person name="Vo A."/>
            <person name="Wade C."/>
            <person name="Wang S."/>
            <person name="Wangchuk T."/>
            <person name="Wangdi T."/>
            <person name="Whittaker C."/>
            <person name="Wilkinson J."/>
            <person name="Wu Y."/>
            <person name="Wyman D."/>
            <person name="Yadav S."/>
            <person name="Yang S."/>
            <person name="Yang X."/>
            <person name="Yeager S."/>
            <person name="Yee E."/>
            <person name="Young G."/>
            <person name="Zainoun J."/>
            <person name="Zembeck L."/>
            <person name="Zimmer A."/>
            <person name="Zody M."/>
            <person name="Lander E."/>
        </authorList>
    </citation>
    <scope>NUCLEOTIDE SEQUENCE [LARGE SCALE GENOMIC DNA]</scope>
</reference>
<dbReference type="Gene3D" id="1.20.120.150">
    <property type="entry name" value="FKBP12-rapamycin binding domain"/>
    <property type="match status" value="1"/>
</dbReference>
<keyword evidence="6 10" id="KW-0067">ATP-binding</keyword>
<comment type="catalytic activity">
    <reaction evidence="9">
        <text>L-seryl-[protein] + ATP = O-phospho-L-seryl-[protein] + ADP + H(+)</text>
        <dbReference type="Rhea" id="RHEA:17989"/>
        <dbReference type="Rhea" id="RHEA-COMP:9863"/>
        <dbReference type="Rhea" id="RHEA-COMP:11604"/>
        <dbReference type="ChEBI" id="CHEBI:15378"/>
        <dbReference type="ChEBI" id="CHEBI:29999"/>
        <dbReference type="ChEBI" id="CHEBI:30616"/>
        <dbReference type="ChEBI" id="CHEBI:83421"/>
        <dbReference type="ChEBI" id="CHEBI:456216"/>
        <dbReference type="EC" id="2.7.11.1"/>
    </reaction>
</comment>
<dbReference type="FunFam" id="1.10.1070.11:FF:000007">
    <property type="entry name" value="Serine/threonine-protein kinase TOR"/>
    <property type="match status" value="1"/>
</dbReference>
<dbReference type="PROSITE" id="PS00916">
    <property type="entry name" value="PI3_4_KINASE_2"/>
    <property type="match status" value="1"/>
</dbReference>
<dbReference type="SMART" id="SM01343">
    <property type="entry name" value="FATC"/>
    <property type="match status" value="1"/>
</dbReference>
<dbReference type="GeneTree" id="ENSGT00930000151037"/>
<dbReference type="InterPro" id="IPR036940">
    <property type="entry name" value="PI3/4_kinase_cat_sf"/>
</dbReference>
<sequence>MNELNSNIYEMVSSSDVNEKKGGLLGIVSQIDIDGSHGQLSRFYNLIKSLLPSSDVGVMEMAAQVMGRMAASSGNRTEHIEFQVRRSVEWLGTEKNDLRRNAAVLILREMAISSSTIFYQQIQSFFDGIFNVIHDSKQSIRECAIEALRVALSLVVQRETKESKHRPIWYEEIIQLNISSLVRDDRVHSSLLILIELLRVCTNHDGTNLTVIVTLLVLNKEIIDVYRRWSHQLCVFPKTYSHQSISREGIFLTKNSVNKYCFIFTTSDYKKLNFEFLSHFLQMCQFVLSFRTSRNVMIQHSVMSLLPRLALFNPVKFTESYLSDSMIFLFACLKKDRDRSAAFLAIGLMSMAVTSAIEPYTPKLFEFIKQYLPPKEPSSKRQRNYVPESSIFGCIPMVAKSAPAVAVPYIRDELLQPMFNVGLNAAVMQSLHDLSRIPSLCQSIHDGVLVTLSSVLLPNLHPGGDSNAGNVVLPTLIRFIETTEISTIILALRTLAMFRFTNNEPRRSKIPPSPFMDFCEECSTAKYLCHENRELAASRRGNCRGTHGTIHTATVHLKQPDCGIIYPVLSPKLAKIIQSILNLAISDSDKQVRMHVLTLLDDHFDCYLILSENLNLLFVALHDEAFEVQEIAIQTIGRLSELNPAYVMPMLRRTHIQLVAELEHSGIGRNKLQASRLIGRLARNAPSFMHAYVVPTIKTLITKLKDEEQTVAVSVGMMRTIGDLAEVGGHDVSVVIDQLFPIILSMLQAMSCFTKREVALVTLGKVVESTGYVVEPYFKCPTLLDVLLAFLKTEPSLAFRKEVMKVLGLIGTLDPFKHKMNQCSPEDVSVGANDRRIKKDTDFNVNDMLVSIGTTSEDFYPAVAITTLMRVLRDPLLSSHHKDVIQAVNHMFQSLKVKCVPYLPEIIPTYLSTIQTCDPSIREFLFKSLGLITSTVKQHARGFMDRIFAVIKEYWGMGSGMQSTLLSLTEEIAAALSSEFKLYLPQIIPYALRIFLYDDSPGKTVTLQLLHALEVFGVNMDDYSHILLPPMMQLLRAHDTPINIKSAILETLSTLCDCIDLREHMSLIVHPLTYILDTTPDLQQPAVRALCAAIKQFGARFAVLVPMVDQIMLKHKISSTLYETLVSKITKCFQTIFKPVFPNHIPQGMLRSDYDGFMWSGAQPSDISLTKKIHIHTSNLQMAWTVTRRVSKDDWLEWLRHLSIALLKESPSLALKACSAFAKTYTPLASHSYIYSNASFLSCWSELDEGQQDELISCVEKALAAPDVPPEVTHTLLNLAEFMEHTDKGPLPMCDDNGVMLLGETASRCRAFAKALHYKELEFNKNPSSSVIGDLININSKLGQPEAADGALQCYINTMQKPNQQHNINVEWYERLHKWEAAKSAYHTKLCVPLTEADCPDDKLRKERITENKIGYMRCLEALGEWDSLHTYAEEQWSTCNTGDSRKRMARLAAAAAWGLGKWTSMDEYACMIPREHYDGTLYRAVIAIHQGHFPQAQECISEAREILDSELTALAGESHSRAYPALVNCQLLAELEEVIHYKLMPERRAVIRQAWWDRLQGCQRKLEDWQRIIQVRSLVVSPQEDMRTLLKFSSLCMKTGRQVLAHKTLVKLLNMDPKKEPNKALPTTYPYVSFAYIKHIWKLGKKEEALSRMHKFVATIQNVPPTLSDAEQRSELKHLLARCFLKLGEWNQNMNGLNEQNITQIINFHKLSTEHDRSWYKAWHSWAVINFECVLFYKNKLDEADEPKALRDIPDYMQKGGQVCISKDNSSEESDSEDTDDGSPKQIKVTNSSQSDYSNSILKYAIPSVQGFFHSIALSHGNSLQDTLRVLTLWFEYGHHHSLHDVLVEGIKSIKIENWLQVIPQLIARIDSPKSLVSSINHHLLTDIGKHHPQALIYPLAVASKSSISMRNHAANKILNKMCDHSNNLVKQAIMVSEELIRVAILWHELWHEGLEEASRLYFGERDVRAMLATLEPLHALLERGPQTLKEITFHHPSTNIKTFQAYGRDLQEAQDWCRKFTQSSNIKDLNQAWDLYYHVFRRISKQLPQLTTIELQYVSPKLMVCKDLELAVPGTYNTSKPIVCIRSVQHTLQVITSKQRPRKLSIKGSNGKDYTFLLKGHEDLRQDERVMQLFGLVNTLLTMDQASSRKNLSIQRFSVVPLSTNSGLIGWVPNCDTLHALIRDYRDKKKILLNIEHRIMLRMAPDYDHLSLMQKVEVFEHAINNTAGDDLSRLIWLKSPTSEAWFDRRTNYTRSLAVMSMVGHVLGLGDRHPSNLMLDRVSGKVLHIDFGDCFEVAMAREKFPEKIPFRLTRMLTNAMEVTGIEGNYKHTCRMVMTVLRQHKESVMAVLEAFVYDPLLNWRLVDSKVQKSQVLNSTPDNILFYTVIVPLLGHFRVGIDPINPQINGYSVFGTTVVARPEVLNKKALAIVNRVRDKLTGCDFSSVPIDVPTQVDYLIKQATSHENLCQCYIGWCPFW</sequence>
<dbReference type="GO" id="GO:0005634">
    <property type="term" value="C:nucleus"/>
    <property type="evidence" value="ECO:0007669"/>
    <property type="project" value="TreeGrafter"/>
</dbReference>
<dbReference type="Gene3D" id="1.25.10.10">
    <property type="entry name" value="Leucine-rich Repeat Variant"/>
    <property type="match status" value="4"/>
</dbReference>
<feature type="region of interest" description="Disordered" evidence="11">
    <location>
        <begin position="1767"/>
        <end position="1793"/>
    </location>
</feature>
<proteinExistence type="inferred from homology"/>
<dbReference type="InterPro" id="IPR011989">
    <property type="entry name" value="ARM-like"/>
</dbReference>
<dbReference type="EC" id="2.7.11.1" evidence="10"/>
<dbReference type="PROSITE" id="PS50290">
    <property type="entry name" value="PI3_4_KINASE_3"/>
    <property type="match status" value="1"/>
</dbReference>
<dbReference type="SUPFAM" id="SSF48371">
    <property type="entry name" value="ARM repeat"/>
    <property type="match status" value="1"/>
</dbReference>
<evidence type="ECO:0000256" key="11">
    <source>
        <dbReference type="SAM" id="MobiDB-lite"/>
    </source>
</evidence>
<dbReference type="Gene3D" id="1.10.1070.11">
    <property type="entry name" value="Phosphatidylinositol 3-/4-kinase, catalytic domain"/>
    <property type="match status" value="1"/>
</dbReference>
<dbReference type="InterPro" id="IPR036738">
    <property type="entry name" value="FRB_sf"/>
</dbReference>
<dbReference type="GO" id="GO:0004674">
    <property type="term" value="F:protein serine/threonine kinase activity"/>
    <property type="evidence" value="ECO:0007669"/>
    <property type="project" value="UniProtKB-KW"/>
</dbReference>
<dbReference type="GO" id="GO:0010605">
    <property type="term" value="P:negative regulation of macromolecule metabolic process"/>
    <property type="evidence" value="ECO:0007669"/>
    <property type="project" value="UniProtKB-ARBA"/>
</dbReference>
<evidence type="ECO:0000256" key="8">
    <source>
        <dbReference type="ARBA" id="ARBA00047899"/>
    </source>
</evidence>
<keyword evidence="2 10" id="KW-0808">Transferase</keyword>
<dbReference type="InParanoid" id="H2Y9G7"/>
<evidence type="ECO:0000256" key="7">
    <source>
        <dbReference type="ARBA" id="ARBA00023306"/>
    </source>
</evidence>
<evidence type="ECO:0000259" key="14">
    <source>
        <dbReference type="PROSITE" id="PS51190"/>
    </source>
</evidence>
<dbReference type="GO" id="GO:0005737">
    <property type="term" value="C:cytoplasm"/>
    <property type="evidence" value="ECO:0007669"/>
    <property type="project" value="TreeGrafter"/>
</dbReference>
<comment type="catalytic activity">
    <reaction evidence="8 10">
        <text>L-threonyl-[protein] + ATP = O-phospho-L-threonyl-[protein] + ADP + H(+)</text>
        <dbReference type="Rhea" id="RHEA:46608"/>
        <dbReference type="Rhea" id="RHEA-COMP:11060"/>
        <dbReference type="Rhea" id="RHEA-COMP:11605"/>
        <dbReference type="ChEBI" id="CHEBI:15378"/>
        <dbReference type="ChEBI" id="CHEBI:30013"/>
        <dbReference type="ChEBI" id="CHEBI:30616"/>
        <dbReference type="ChEBI" id="CHEBI:61977"/>
        <dbReference type="ChEBI" id="CHEBI:456216"/>
        <dbReference type="EC" id="2.7.11.1"/>
    </reaction>
</comment>
<organism evidence="15 16">
    <name type="scientific">Ciona savignyi</name>
    <name type="common">Pacific transparent sea squirt</name>
    <dbReference type="NCBI Taxonomy" id="51511"/>
    <lineage>
        <taxon>Eukaryota</taxon>
        <taxon>Metazoa</taxon>
        <taxon>Chordata</taxon>
        <taxon>Tunicata</taxon>
        <taxon>Ascidiacea</taxon>
        <taxon>Phlebobranchia</taxon>
        <taxon>Cionidae</taxon>
        <taxon>Ciona</taxon>
    </lineage>
</organism>
<dbReference type="Gene3D" id="3.30.1010.10">
    <property type="entry name" value="Phosphatidylinositol 3-kinase Catalytic Subunit, Chain A, domain 4"/>
    <property type="match status" value="1"/>
</dbReference>
<dbReference type="GO" id="GO:0045787">
    <property type="term" value="P:positive regulation of cell cycle"/>
    <property type="evidence" value="ECO:0007669"/>
    <property type="project" value="UniProtKB-ARBA"/>
</dbReference>
<reference evidence="15" key="2">
    <citation type="submission" date="2025-08" db="UniProtKB">
        <authorList>
            <consortium name="Ensembl"/>
        </authorList>
    </citation>
    <scope>IDENTIFICATION</scope>
</reference>
<dbReference type="Pfam" id="PF00454">
    <property type="entry name" value="PI3_PI4_kinase"/>
    <property type="match status" value="1"/>
</dbReference>
<comment type="similarity">
    <text evidence="1 10">Belongs to the PI3/PI4-kinase family.</text>
</comment>
<dbReference type="InterPro" id="IPR050517">
    <property type="entry name" value="DDR_Repair_Kinase"/>
</dbReference>
<protein>
    <recommendedName>
        <fullName evidence="10">Serine/threonine-protein kinase TOR</fullName>
        <ecNumber evidence="10">2.7.11.1</ecNumber>
    </recommendedName>
</protein>
<accession>H2Y9G7</accession>
<dbReference type="Pfam" id="PF02259">
    <property type="entry name" value="FAT"/>
    <property type="match status" value="1"/>
</dbReference>
<keyword evidence="10" id="KW-0723">Serine/threonine-protein kinase</keyword>
<keyword evidence="5 10" id="KW-0418">Kinase</keyword>
<dbReference type="PANTHER" id="PTHR11139:SF9">
    <property type="entry name" value="SERINE_THREONINE-PROTEIN KINASE MTOR"/>
    <property type="match status" value="1"/>
</dbReference>
<evidence type="ECO:0000256" key="6">
    <source>
        <dbReference type="ARBA" id="ARBA00022840"/>
    </source>
</evidence>
<dbReference type="InterPro" id="IPR026683">
    <property type="entry name" value="TOR_cat"/>
</dbReference>